<proteinExistence type="predicted"/>
<evidence type="ECO:0000313" key="1">
    <source>
        <dbReference type="EMBL" id="JAH38124.1"/>
    </source>
</evidence>
<accession>A0A0E9S9N6</accession>
<dbReference type="EMBL" id="GBXM01070453">
    <property type="protein sequence ID" value="JAH38124.1"/>
    <property type="molecule type" value="Transcribed_RNA"/>
</dbReference>
<reference evidence="1" key="1">
    <citation type="submission" date="2014-11" db="EMBL/GenBank/DDBJ databases">
        <authorList>
            <person name="Amaro Gonzalez C."/>
        </authorList>
    </citation>
    <scope>NUCLEOTIDE SEQUENCE</scope>
</reference>
<name>A0A0E9S9N6_ANGAN</name>
<protein>
    <submittedName>
        <fullName evidence="1">Uncharacterized protein</fullName>
    </submittedName>
</protein>
<reference evidence="1" key="2">
    <citation type="journal article" date="2015" name="Fish Shellfish Immunol.">
        <title>Early steps in the European eel (Anguilla anguilla)-Vibrio vulnificus interaction in the gills: Role of the RtxA13 toxin.</title>
        <authorList>
            <person name="Callol A."/>
            <person name="Pajuelo D."/>
            <person name="Ebbesson L."/>
            <person name="Teles M."/>
            <person name="MacKenzie S."/>
            <person name="Amaro C."/>
        </authorList>
    </citation>
    <scope>NUCLEOTIDE SEQUENCE</scope>
</reference>
<dbReference type="AlphaFoldDB" id="A0A0E9S9N6"/>
<sequence>MRREGANSSHIVGPGIFVKKISNLSSGNELSGAPPGGDFLIFKWFFFHHLTCHAFL</sequence>
<organism evidence="1">
    <name type="scientific">Anguilla anguilla</name>
    <name type="common">European freshwater eel</name>
    <name type="synonym">Muraena anguilla</name>
    <dbReference type="NCBI Taxonomy" id="7936"/>
    <lineage>
        <taxon>Eukaryota</taxon>
        <taxon>Metazoa</taxon>
        <taxon>Chordata</taxon>
        <taxon>Craniata</taxon>
        <taxon>Vertebrata</taxon>
        <taxon>Euteleostomi</taxon>
        <taxon>Actinopterygii</taxon>
        <taxon>Neopterygii</taxon>
        <taxon>Teleostei</taxon>
        <taxon>Anguilliformes</taxon>
        <taxon>Anguillidae</taxon>
        <taxon>Anguilla</taxon>
    </lineage>
</organism>